<keyword evidence="2" id="KW-1185">Reference proteome</keyword>
<dbReference type="EMBL" id="AAWL01000005">
    <property type="protein sequence ID" value="EAX47990.1"/>
    <property type="molecule type" value="Genomic_DNA"/>
</dbReference>
<comment type="caution">
    <text evidence="1">The sequence shown here is derived from an EMBL/GenBank/DDBJ whole genome shotgun (WGS) entry which is preliminary data.</text>
</comment>
<dbReference type="Proteomes" id="UP000005139">
    <property type="component" value="Unassembled WGS sequence"/>
</dbReference>
<reference evidence="1 2" key="1">
    <citation type="submission" date="2007-01" db="EMBL/GenBank/DDBJ databases">
        <title>Annotation of the draft genome assembly of Thermosinus carboxydivorans Nor1.</title>
        <authorList>
            <consortium name="US DOE Joint Genome Institute (JGI-ORNL)"/>
            <person name="Larimer F."/>
            <person name="Land M."/>
            <person name="Hauser L."/>
        </authorList>
    </citation>
    <scope>NUCLEOTIDE SEQUENCE [LARGE SCALE GENOMIC DNA]</scope>
    <source>
        <strain evidence="1 2">Nor1</strain>
    </source>
</reference>
<dbReference type="AlphaFoldDB" id="A1HPM0"/>
<proteinExistence type="predicted"/>
<organism evidence="1 2">
    <name type="scientific">Thermosinus carboxydivorans Nor1</name>
    <dbReference type="NCBI Taxonomy" id="401526"/>
    <lineage>
        <taxon>Bacteria</taxon>
        <taxon>Bacillati</taxon>
        <taxon>Bacillota</taxon>
        <taxon>Negativicutes</taxon>
        <taxon>Selenomonadales</taxon>
        <taxon>Sporomusaceae</taxon>
        <taxon>Thermosinus</taxon>
    </lineage>
</organism>
<evidence type="ECO:0000313" key="2">
    <source>
        <dbReference type="Proteomes" id="UP000005139"/>
    </source>
</evidence>
<reference evidence="1 2" key="2">
    <citation type="submission" date="2007-01" db="EMBL/GenBank/DDBJ databases">
        <title>Sequencing of the draft genome and assembly of Thermosinus carboxydivorans Nor1.</title>
        <authorList>
            <consortium name="US DOE Joint Genome Institute (JGI-PGF)"/>
            <person name="Copeland A."/>
            <person name="Lucas S."/>
            <person name="Lapidus A."/>
            <person name="Barry K."/>
            <person name="Glavina del Rio T."/>
            <person name="Dalin E."/>
            <person name="Tice H."/>
            <person name="Bruce D."/>
            <person name="Pitluck S."/>
            <person name="Richardson P."/>
        </authorList>
    </citation>
    <scope>NUCLEOTIDE SEQUENCE [LARGE SCALE GENOMIC DNA]</scope>
    <source>
        <strain evidence="1 2">Nor1</strain>
    </source>
</reference>
<dbReference type="OrthoDB" id="1681562at2"/>
<accession>A1HPM0</accession>
<dbReference type="eggNOG" id="ENOG50340V2">
    <property type="taxonomic scope" value="Bacteria"/>
</dbReference>
<dbReference type="RefSeq" id="WP_007288975.1">
    <property type="nucleotide sequence ID" value="NZ_AAWL01000005.1"/>
</dbReference>
<evidence type="ECO:0000313" key="1">
    <source>
        <dbReference type="EMBL" id="EAX47990.1"/>
    </source>
</evidence>
<protein>
    <submittedName>
        <fullName evidence="1">Uncharacterized protein</fullName>
    </submittedName>
</protein>
<gene>
    <name evidence="1" type="ORF">TcarDRAFT_1868</name>
</gene>
<name>A1HPM0_9FIRM</name>
<sequence length="120" mass="13731">MTTKMTRIPVKRILFDSRTPDGNNTFEFTIDCGAVYFGAVYDGDGSLLTIDQYFYTDNFSRDDLNAVVAEDQLLAVDDSDFPTKTYLLTKGIAGNEWLRFHAVVPREIDPDYFYQKYVGE</sequence>